<name>A0A0P1GPY5_9RHOB</name>
<dbReference type="InterPro" id="IPR005143">
    <property type="entry name" value="TF_LuxR_autoind-bd_dom"/>
</dbReference>
<dbReference type="Proteomes" id="UP000051681">
    <property type="component" value="Unassembled WGS sequence"/>
</dbReference>
<proteinExistence type="predicted"/>
<dbReference type="STRING" id="340021.TM5383_01686"/>
<dbReference type="Pfam" id="PF03472">
    <property type="entry name" value="Autoind_bind"/>
    <property type="match status" value="1"/>
</dbReference>
<dbReference type="SUPFAM" id="SSF46894">
    <property type="entry name" value="C-terminal effector domain of the bipartite response regulators"/>
    <property type="match status" value="1"/>
</dbReference>
<dbReference type="GO" id="GO:0006355">
    <property type="term" value="P:regulation of DNA-templated transcription"/>
    <property type="evidence" value="ECO:0007669"/>
    <property type="project" value="InterPro"/>
</dbReference>
<dbReference type="InterPro" id="IPR016032">
    <property type="entry name" value="Sig_transdc_resp-reg_C-effctor"/>
</dbReference>
<dbReference type="AlphaFoldDB" id="A0A0P1GPY5"/>
<dbReference type="EMBL" id="CYSF01000007">
    <property type="protein sequence ID" value="CUH84476.1"/>
    <property type="molecule type" value="Genomic_DNA"/>
</dbReference>
<keyword evidence="2" id="KW-0238">DNA-binding</keyword>
<gene>
    <name evidence="5" type="ORF">TM5383_01686</name>
</gene>
<dbReference type="InterPro" id="IPR036693">
    <property type="entry name" value="TF_LuxR_autoind-bd_dom_sf"/>
</dbReference>
<dbReference type="SMART" id="SM00421">
    <property type="entry name" value="HTH_LUXR"/>
    <property type="match status" value="1"/>
</dbReference>
<dbReference type="Pfam" id="PF00196">
    <property type="entry name" value="GerE"/>
    <property type="match status" value="1"/>
</dbReference>
<dbReference type="InterPro" id="IPR000792">
    <property type="entry name" value="Tscrpt_reg_LuxR_C"/>
</dbReference>
<keyword evidence="3" id="KW-0804">Transcription</keyword>
<feature type="domain" description="HTH luxR-type" evidence="4">
    <location>
        <begin position="181"/>
        <end position="239"/>
    </location>
</feature>
<protein>
    <submittedName>
        <fullName evidence="5">LuxR family transcriptional regulatory, chaperone HchA-associated</fullName>
    </submittedName>
</protein>
<accession>A0A0P1GPY5</accession>
<dbReference type="GO" id="GO:0003677">
    <property type="term" value="F:DNA binding"/>
    <property type="evidence" value="ECO:0007669"/>
    <property type="project" value="UniProtKB-KW"/>
</dbReference>
<sequence>MSEQIKLLQAIENATTLEAKFSLFTGFMRDEFKFDGVHYGIYLNTSSHRDIYSHFVPKRTGLSDEWRDRYRKGGYVQFDLSLFLAAVRQDPMMQSAFYQGAQSGDLPAPFARVVAEVQDYVKGGVVIPVNHNGQRGVIGLYNRNGCRAKNDAHYARHRFVIETLASHFHKSCHWADEIVEQKDLSDMNLTVLRLKAQGLRVKEILYQIDRANPKTVDIHMARVRKALGTRNDMETIAKAGQLGLLNTGDMPPPAELHTLPEVWRHL</sequence>
<dbReference type="InterPro" id="IPR036388">
    <property type="entry name" value="WH-like_DNA-bd_sf"/>
</dbReference>
<dbReference type="SUPFAM" id="SSF75516">
    <property type="entry name" value="Pheromone-binding domain of LuxR-like quorum-sensing transcription factors"/>
    <property type="match status" value="1"/>
</dbReference>
<dbReference type="OrthoDB" id="7711041at2"/>
<evidence type="ECO:0000313" key="5">
    <source>
        <dbReference type="EMBL" id="CUH84476.1"/>
    </source>
</evidence>
<dbReference type="Gene3D" id="3.30.450.80">
    <property type="entry name" value="Transcription factor LuxR-like, autoinducer-binding domain"/>
    <property type="match status" value="1"/>
</dbReference>
<keyword evidence="1" id="KW-0805">Transcription regulation</keyword>
<evidence type="ECO:0000313" key="6">
    <source>
        <dbReference type="Proteomes" id="UP000051681"/>
    </source>
</evidence>
<organism evidence="5 6">
    <name type="scientific">Thalassovita mediterranea</name>
    <dbReference type="NCBI Taxonomy" id="340021"/>
    <lineage>
        <taxon>Bacteria</taxon>
        <taxon>Pseudomonadati</taxon>
        <taxon>Pseudomonadota</taxon>
        <taxon>Alphaproteobacteria</taxon>
        <taxon>Rhodobacterales</taxon>
        <taxon>Roseobacteraceae</taxon>
        <taxon>Thalassovita</taxon>
    </lineage>
</organism>
<evidence type="ECO:0000259" key="4">
    <source>
        <dbReference type="SMART" id="SM00421"/>
    </source>
</evidence>
<dbReference type="Gene3D" id="1.10.10.10">
    <property type="entry name" value="Winged helix-like DNA-binding domain superfamily/Winged helix DNA-binding domain"/>
    <property type="match status" value="1"/>
</dbReference>
<keyword evidence="6" id="KW-1185">Reference proteome</keyword>
<evidence type="ECO:0000256" key="2">
    <source>
        <dbReference type="ARBA" id="ARBA00023125"/>
    </source>
</evidence>
<reference evidence="5 6" key="1">
    <citation type="submission" date="2015-09" db="EMBL/GenBank/DDBJ databases">
        <authorList>
            <consortium name="Swine Surveillance"/>
        </authorList>
    </citation>
    <scope>NUCLEOTIDE SEQUENCE [LARGE SCALE GENOMIC DNA]</scope>
    <source>
        <strain evidence="5 6">CECT 8383</strain>
    </source>
</reference>
<evidence type="ECO:0000256" key="3">
    <source>
        <dbReference type="ARBA" id="ARBA00023163"/>
    </source>
</evidence>
<dbReference type="RefSeq" id="WP_058318581.1">
    <property type="nucleotide sequence ID" value="NZ_CYSF01000007.1"/>
</dbReference>
<evidence type="ECO:0000256" key="1">
    <source>
        <dbReference type="ARBA" id="ARBA00023015"/>
    </source>
</evidence>